<dbReference type="EC" id="4.1.3.30" evidence="3"/>
<dbReference type="GO" id="GO:0046421">
    <property type="term" value="F:methylisocitrate lyase activity"/>
    <property type="evidence" value="ECO:0007669"/>
    <property type="project" value="UniProtKB-EC"/>
</dbReference>
<evidence type="ECO:0000256" key="1">
    <source>
        <dbReference type="ARBA" id="ARBA00001050"/>
    </source>
</evidence>
<comment type="similarity">
    <text evidence="2">Belongs to the isocitrate lyase/PEP mutase superfamily. Methylisocitrate lyase family.</text>
</comment>
<dbReference type="PANTHER" id="PTHR42905:SF5">
    <property type="entry name" value="CARBOXYVINYL-CARBOXYPHOSPHONATE PHOSPHORYLMUTASE, CHLOROPLASTIC"/>
    <property type="match status" value="1"/>
</dbReference>
<dbReference type="SUPFAM" id="SSF51621">
    <property type="entry name" value="Phosphoenolpyruvate/pyruvate domain"/>
    <property type="match status" value="1"/>
</dbReference>
<gene>
    <name evidence="7" type="ORF">ATO8_16875</name>
</gene>
<comment type="caution">
    <text evidence="7">The sequence shown here is derived from an EMBL/GenBank/DDBJ whole genome shotgun (WGS) entry which is preliminary data.</text>
</comment>
<sequence>MTQPPHLKSMLATGQGLTVPGIYDAMTALLAEQAGFDCLYLSGASVAYTRLGRPDIGLVSVSELADTVRLITDRVGLPLIVDGDTGFGNAANVQRTVRQIEGAGAAAIQIEDQGFPKRCGHLDGKTLIPIGEMAGKIRAACDARASDDFLIVARTDAIAVEGFEAALDRGEALIEAGADILFVEAPRSAEQMTEIADRFSARVPLVANMVEGGKTPVSSSDELHARGFRVVIFPGGAARAVLRQAQAYFASLHDHHSNRPFADRMADFDELNGVIGLPEMLEGQKRYGG</sequence>
<accession>W4HFA4</accession>
<dbReference type="InterPro" id="IPR040442">
    <property type="entry name" value="Pyrv_kinase-like_dom_sf"/>
</dbReference>
<dbReference type="PANTHER" id="PTHR42905">
    <property type="entry name" value="PHOSPHOENOLPYRUVATE CARBOXYLASE"/>
    <property type="match status" value="1"/>
</dbReference>
<dbReference type="CDD" id="cd00377">
    <property type="entry name" value="ICL_PEPM"/>
    <property type="match status" value="1"/>
</dbReference>
<keyword evidence="7" id="KW-0456">Lyase</keyword>
<comment type="catalytic activity">
    <reaction evidence="1">
        <text>(2S,3R)-3-hydroxybutane-1,2,3-tricarboxylate = pyruvate + succinate</text>
        <dbReference type="Rhea" id="RHEA:16809"/>
        <dbReference type="ChEBI" id="CHEBI:15361"/>
        <dbReference type="ChEBI" id="CHEBI:30031"/>
        <dbReference type="ChEBI" id="CHEBI:57429"/>
        <dbReference type="EC" id="4.1.3.30"/>
    </reaction>
</comment>
<comment type="subunit">
    <text evidence="4">Homotetramer; dimer of dimers.</text>
</comment>
<dbReference type="PATRIC" id="fig|1317118.6.peg.3474"/>
<evidence type="ECO:0000256" key="4">
    <source>
        <dbReference type="ARBA" id="ARBA00044762"/>
    </source>
</evidence>
<evidence type="ECO:0000256" key="5">
    <source>
        <dbReference type="ARBA" id="ARBA00057039"/>
    </source>
</evidence>
<evidence type="ECO:0000256" key="3">
    <source>
        <dbReference type="ARBA" id="ARBA00012260"/>
    </source>
</evidence>
<dbReference type="PROSITE" id="PS00161">
    <property type="entry name" value="ISOCITRATE_LYASE"/>
    <property type="match status" value="1"/>
</dbReference>
<proteinExistence type="inferred from homology"/>
<keyword evidence="8" id="KW-1185">Reference proteome</keyword>
<comment type="function">
    <text evidence="5">Involved in the catabolism of short chain fatty acids (SCFA) via the 2-methylcitrate cycle I (propionate degradation route). Catalyzes the thermodynamically favored C-C bond cleavage of (2R,3S)-2-methylisocitrate to yield pyruvate and succinate via an alpha-carboxy-carbanion intermediate.</text>
</comment>
<dbReference type="eggNOG" id="COG2513">
    <property type="taxonomic scope" value="Bacteria"/>
</dbReference>
<dbReference type="InterPro" id="IPR039556">
    <property type="entry name" value="ICL/PEPM"/>
</dbReference>
<dbReference type="RefSeq" id="WP_043846228.1">
    <property type="nucleotide sequence ID" value="NZ_AQQW01000012.1"/>
</dbReference>
<evidence type="ECO:0000313" key="8">
    <source>
        <dbReference type="Proteomes" id="UP000019063"/>
    </source>
</evidence>
<protein>
    <recommendedName>
        <fullName evidence="6">2-methylisocitrate lyase</fullName>
        <ecNumber evidence="3">4.1.3.30</ecNumber>
    </recommendedName>
</protein>
<dbReference type="InterPro" id="IPR018523">
    <property type="entry name" value="Isocitrate_lyase_ph_CS"/>
</dbReference>
<name>W4HFA4_9RHOB</name>
<evidence type="ECO:0000256" key="2">
    <source>
        <dbReference type="ARBA" id="ARBA00009282"/>
    </source>
</evidence>
<evidence type="ECO:0000313" key="7">
    <source>
        <dbReference type="EMBL" id="ETW11364.1"/>
    </source>
</evidence>
<dbReference type="EMBL" id="AQQW01000012">
    <property type="protein sequence ID" value="ETW11364.1"/>
    <property type="molecule type" value="Genomic_DNA"/>
</dbReference>
<organism evidence="7 8">
    <name type="scientific">Roseivivax marinus</name>
    <dbReference type="NCBI Taxonomy" id="1379903"/>
    <lineage>
        <taxon>Bacteria</taxon>
        <taxon>Pseudomonadati</taxon>
        <taxon>Pseudomonadota</taxon>
        <taxon>Alphaproteobacteria</taxon>
        <taxon>Rhodobacterales</taxon>
        <taxon>Roseobacteraceae</taxon>
        <taxon>Roseivivax</taxon>
    </lineage>
</organism>
<dbReference type="Pfam" id="PF13714">
    <property type="entry name" value="PEP_mutase"/>
    <property type="match status" value="1"/>
</dbReference>
<dbReference type="InterPro" id="IPR015813">
    <property type="entry name" value="Pyrv/PenolPyrv_kinase-like_dom"/>
</dbReference>
<dbReference type="Proteomes" id="UP000019063">
    <property type="component" value="Unassembled WGS sequence"/>
</dbReference>
<reference evidence="7 8" key="1">
    <citation type="journal article" date="2014" name="Antonie Van Leeuwenhoek">
        <title>Roseivivax atlanticus sp. nov., isolated from surface seawater of the Atlantic Ocean.</title>
        <authorList>
            <person name="Li G."/>
            <person name="Lai Q."/>
            <person name="Liu X."/>
            <person name="Sun F."/>
            <person name="Shao Z."/>
        </authorList>
    </citation>
    <scope>NUCLEOTIDE SEQUENCE [LARGE SCALE GENOMIC DNA]</scope>
    <source>
        <strain evidence="7 8">22II-s10s</strain>
    </source>
</reference>
<dbReference type="AlphaFoldDB" id="W4HFA4"/>
<evidence type="ECO:0000256" key="6">
    <source>
        <dbReference type="ARBA" id="ARBA00073849"/>
    </source>
</evidence>
<dbReference type="STRING" id="1379903.ATO8_16875"/>
<dbReference type="Gene3D" id="3.20.20.60">
    <property type="entry name" value="Phosphoenolpyruvate-binding domains"/>
    <property type="match status" value="1"/>
</dbReference>
<dbReference type="FunFam" id="3.20.20.60:FF:000009">
    <property type="entry name" value="2-methylisocitrate lyase"/>
    <property type="match status" value="1"/>
</dbReference>